<name>A0A2T1A729_9ACTN</name>
<reference evidence="8 9" key="1">
    <citation type="submission" date="2018-03" db="EMBL/GenBank/DDBJ databases">
        <title>Genomic Encyclopedia of Archaeal and Bacterial Type Strains, Phase II (KMG-II): from individual species to whole genera.</title>
        <authorList>
            <person name="Goeker M."/>
        </authorList>
    </citation>
    <scope>NUCLEOTIDE SEQUENCE [LARGE SCALE GENOMIC DNA]</scope>
    <source>
        <strain evidence="8 9">DSM 100065</strain>
    </source>
</reference>
<evidence type="ECO:0000313" key="9">
    <source>
        <dbReference type="Proteomes" id="UP000237752"/>
    </source>
</evidence>
<feature type="region of interest" description="Disordered" evidence="6">
    <location>
        <begin position="1"/>
        <end position="31"/>
    </location>
</feature>
<keyword evidence="1 5" id="KW-0547">Nucleotide-binding</keyword>
<dbReference type="Gene3D" id="3.40.50.300">
    <property type="entry name" value="P-loop containing nucleotide triphosphate hydrolases"/>
    <property type="match status" value="3"/>
</dbReference>
<evidence type="ECO:0000256" key="1">
    <source>
        <dbReference type="ARBA" id="ARBA00022741"/>
    </source>
</evidence>
<proteinExistence type="predicted"/>
<dbReference type="PANTHER" id="PTHR11070:SF45">
    <property type="entry name" value="DNA 3'-5' HELICASE"/>
    <property type="match status" value="1"/>
</dbReference>
<dbReference type="GO" id="GO:0005829">
    <property type="term" value="C:cytosol"/>
    <property type="evidence" value="ECO:0007669"/>
    <property type="project" value="TreeGrafter"/>
</dbReference>
<evidence type="ECO:0000256" key="5">
    <source>
        <dbReference type="PROSITE-ProRule" id="PRU00560"/>
    </source>
</evidence>
<dbReference type="Proteomes" id="UP000237752">
    <property type="component" value="Unassembled WGS sequence"/>
</dbReference>
<accession>A0A2T1A729</accession>
<dbReference type="AlphaFoldDB" id="A0A2T1A729"/>
<dbReference type="GO" id="GO:0043138">
    <property type="term" value="F:3'-5' DNA helicase activity"/>
    <property type="evidence" value="ECO:0007669"/>
    <property type="project" value="TreeGrafter"/>
</dbReference>
<evidence type="ECO:0000256" key="2">
    <source>
        <dbReference type="ARBA" id="ARBA00022801"/>
    </source>
</evidence>
<sequence>MPESPATPEHSEVPADATDTPGVPTSEQRVDPEAIEIAREQEHVDKVNVRVEQLLLNADAITREGLARGRSGSFGGLVERDAFVHVASRRKHLLNREHEGLVFGRLDFDNRVVHHVGRIGVLDETYDPLVLDWRAPAAAPFYQATAHDRLGVIRRRVIRCSGPKVISVEDDLLDTEAELDGMNVIGDGALIASLSRARTGQMRDIVATIQKHQDEAIRAPSDGVTLISGGPGTGKTVVALHRAAYLLYRDRRKFETTGVLVVGPSRTFMRYIERVLPSLGEDSAALRSVSELVDGYAASRHDSPEIAAIKGAAKIAPVMGRAARFIPPEAPSEFRLLYRGQLLVASGPQLKGLRRNVLRGNRKYNRSFRAVKDALSDLLYREAGERVQEERNLSEFREELGDREEYNEFLAAWWPMRTPADVLHTLRDKQFLQVCAGGALRREEIALLAEDWAAHDDFSVQDIGLLDEIRDALGEIPPPPPPRDEFDLAQYEELTTAADREYAVAGTRVRPDNYAGYGHVIIDEAQDLSPMQWRMVGRRGRFASWTVVGDVAQSSWGNPAEAHAAMLESMGKGTRREFHLDTNYRSPAEVFRLAADVIRAVVPDADLPDAVRSTGFEPEHVITDELRSATGDAVRRLLDDVEGIVAVIAPAARCDEVADWIAEYDAERVSVVDELSAKGLEYDGVVVLEPDEIAGGNARGTRILYVVLTRATQRLVTIGRTADWLPRDAASGVETPAVPDEDDTGERYAAQPSLWD</sequence>
<comment type="caution">
    <text evidence="8">The sequence shown here is derived from an EMBL/GenBank/DDBJ whole genome shotgun (WGS) entry which is preliminary data.</text>
</comment>
<dbReference type="EMBL" id="PVUE01000001">
    <property type="protein sequence ID" value="PRZ44406.1"/>
    <property type="molecule type" value="Genomic_DNA"/>
</dbReference>
<dbReference type="InterPro" id="IPR027417">
    <property type="entry name" value="P-loop_NTPase"/>
</dbReference>
<evidence type="ECO:0000256" key="4">
    <source>
        <dbReference type="ARBA" id="ARBA00022840"/>
    </source>
</evidence>
<dbReference type="PROSITE" id="PS51198">
    <property type="entry name" value="UVRD_HELICASE_ATP_BIND"/>
    <property type="match status" value="1"/>
</dbReference>
<evidence type="ECO:0000256" key="6">
    <source>
        <dbReference type="SAM" id="MobiDB-lite"/>
    </source>
</evidence>
<dbReference type="Pfam" id="PF13538">
    <property type="entry name" value="UvrD_C_2"/>
    <property type="match status" value="1"/>
</dbReference>
<dbReference type="SUPFAM" id="SSF52540">
    <property type="entry name" value="P-loop containing nucleoside triphosphate hydrolases"/>
    <property type="match status" value="1"/>
</dbReference>
<evidence type="ECO:0000313" key="8">
    <source>
        <dbReference type="EMBL" id="PRZ44406.1"/>
    </source>
</evidence>
<dbReference type="GO" id="GO:0000725">
    <property type="term" value="P:recombinational repair"/>
    <property type="evidence" value="ECO:0007669"/>
    <property type="project" value="TreeGrafter"/>
</dbReference>
<dbReference type="InterPro" id="IPR000212">
    <property type="entry name" value="DNA_helicase_UvrD/REP"/>
</dbReference>
<dbReference type="GO" id="GO:0016787">
    <property type="term" value="F:hydrolase activity"/>
    <property type="evidence" value="ECO:0007669"/>
    <property type="project" value="UniProtKB-UniRule"/>
</dbReference>
<dbReference type="InterPro" id="IPR027785">
    <property type="entry name" value="UvrD-like_helicase_C"/>
</dbReference>
<feature type="binding site" evidence="5">
    <location>
        <begin position="229"/>
        <end position="236"/>
    </location>
    <ligand>
        <name>ATP</name>
        <dbReference type="ChEBI" id="CHEBI:30616"/>
    </ligand>
</feature>
<organism evidence="8 9">
    <name type="scientific">Antricoccus suffuscus</name>
    <dbReference type="NCBI Taxonomy" id="1629062"/>
    <lineage>
        <taxon>Bacteria</taxon>
        <taxon>Bacillati</taxon>
        <taxon>Actinomycetota</taxon>
        <taxon>Actinomycetes</taxon>
        <taxon>Geodermatophilales</taxon>
        <taxon>Antricoccaceae</taxon>
        <taxon>Antricoccus</taxon>
    </lineage>
</organism>
<evidence type="ECO:0000256" key="3">
    <source>
        <dbReference type="ARBA" id="ARBA00022806"/>
    </source>
</evidence>
<dbReference type="RefSeq" id="WP_202862340.1">
    <property type="nucleotide sequence ID" value="NZ_PVUE01000001.1"/>
</dbReference>
<dbReference type="Pfam" id="PF13245">
    <property type="entry name" value="AAA_19"/>
    <property type="match status" value="1"/>
</dbReference>
<evidence type="ECO:0000259" key="7">
    <source>
        <dbReference type="PROSITE" id="PS51198"/>
    </source>
</evidence>
<dbReference type="InterPro" id="IPR014016">
    <property type="entry name" value="UvrD-like_ATP-bd"/>
</dbReference>
<dbReference type="GO" id="GO:0003677">
    <property type="term" value="F:DNA binding"/>
    <property type="evidence" value="ECO:0007669"/>
    <property type="project" value="InterPro"/>
</dbReference>
<keyword evidence="4 5" id="KW-0067">ATP-binding</keyword>
<keyword evidence="3 5" id="KW-0347">Helicase</keyword>
<dbReference type="PANTHER" id="PTHR11070">
    <property type="entry name" value="UVRD / RECB / PCRA DNA HELICASE FAMILY MEMBER"/>
    <property type="match status" value="1"/>
</dbReference>
<keyword evidence="9" id="KW-1185">Reference proteome</keyword>
<feature type="domain" description="UvrD-like helicase ATP-binding" evidence="7">
    <location>
        <begin position="208"/>
        <end position="587"/>
    </location>
</feature>
<gene>
    <name evidence="8" type="ORF">CLV47_101532</name>
</gene>
<keyword evidence="2 5" id="KW-0378">Hydrolase</keyword>
<dbReference type="GO" id="GO:0005524">
    <property type="term" value="F:ATP binding"/>
    <property type="evidence" value="ECO:0007669"/>
    <property type="project" value="UniProtKB-UniRule"/>
</dbReference>
<protein>
    <submittedName>
        <fullName evidence="8">DNA helicase IV</fullName>
    </submittedName>
</protein>
<feature type="region of interest" description="Disordered" evidence="6">
    <location>
        <begin position="729"/>
        <end position="756"/>
    </location>
</feature>